<dbReference type="PANTHER" id="PTHR10628">
    <property type="entry name" value="SIALIDASE"/>
    <property type="match status" value="1"/>
</dbReference>
<feature type="chain" id="PRO_5045872335" description="exo-alpha-sialidase" evidence="4">
    <location>
        <begin position="31"/>
        <end position="546"/>
    </location>
</feature>
<evidence type="ECO:0000256" key="4">
    <source>
        <dbReference type="SAM" id="SignalP"/>
    </source>
</evidence>
<evidence type="ECO:0000313" key="7">
    <source>
        <dbReference type="Proteomes" id="UP001500840"/>
    </source>
</evidence>
<evidence type="ECO:0000259" key="5">
    <source>
        <dbReference type="Pfam" id="PF13088"/>
    </source>
</evidence>
<name>A0ABP8N1C0_9BACT</name>
<accession>A0ABP8N1C0</accession>
<evidence type="ECO:0000313" key="6">
    <source>
        <dbReference type="EMBL" id="GAA4458009.1"/>
    </source>
</evidence>
<dbReference type="EC" id="3.2.1.18" evidence="3"/>
<gene>
    <name evidence="6" type="ORF">GCM10023156_35620</name>
</gene>
<dbReference type="CDD" id="cd15482">
    <property type="entry name" value="Sialidase_non-viral"/>
    <property type="match status" value="1"/>
</dbReference>
<dbReference type="Proteomes" id="UP001500840">
    <property type="component" value="Unassembled WGS sequence"/>
</dbReference>
<protein>
    <recommendedName>
        <fullName evidence="3">exo-alpha-sialidase</fullName>
        <ecNumber evidence="3">3.2.1.18</ecNumber>
    </recommendedName>
</protein>
<dbReference type="SUPFAM" id="SSF50939">
    <property type="entry name" value="Sialidases"/>
    <property type="match status" value="1"/>
</dbReference>
<feature type="domain" description="Sialidase" evidence="5">
    <location>
        <begin position="247"/>
        <end position="510"/>
    </location>
</feature>
<dbReference type="InterPro" id="IPR036278">
    <property type="entry name" value="Sialidase_sf"/>
</dbReference>
<organism evidence="6 7">
    <name type="scientific">Novipirellula rosea</name>
    <dbReference type="NCBI Taxonomy" id="1031540"/>
    <lineage>
        <taxon>Bacteria</taxon>
        <taxon>Pseudomonadati</taxon>
        <taxon>Planctomycetota</taxon>
        <taxon>Planctomycetia</taxon>
        <taxon>Pirellulales</taxon>
        <taxon>Pirellulaceae</taxon>
        <taxon>Novipirellula</taxon>
    </lineage>
</organism>
<comment type="catalytic activity">
    <reaction evidence="1">
        <text>Hydrolysis of alpha-(2-&gt;3)-, alpha-(2-&gt;6)-, alpha-(2-&gt;8)- glycosidic linkages of terminal sialic acid residues in oligosaccharides, glycoproteins, glycolipids, colominic acid and synthetic substrates.</text>
        <dbReference type="EC" id="3.2.1.18"/>
    </reaction>
</comment>
<reference evidence="7" key="1">
    <citation type="journal article" date="2019" name="Int. J. Syst. Evol. Microbiol.">
        <title>The Global Catalogue of Microorganisms (GCM) 10K type strain sequencing project: providing services to taxonomists for standard genome sequencing and annotation.</title>
        <authorList>
            <consortium name="The Broad Institute Genomics Platform"/>
            <consortium name="The Broad Institute Genome Sequencing Center for Infectious Disease"/>
            <person name="Wu L."/>
            <person name="Ma J."/>
        </authorList>
    </citation>
    <scope>NUCLEOTIDE SEQUENCE [LARGE SCALE GENOMIC DNA]</scope>
    <source>
        <strain evidence="7">JCM 17759</strain>
    </source>
</reference>
<dbReference type="EMBL" id="BAABGA010000043">
    <property type="protein sequence ID" value="GAA4458009.1"/>
    <property type="molecule type" value="Genomic_DNA"/>
</dbReference>
<comment type="caution">
    <text evidence="6">The sequence shown here is derived from an EMBL/GenBank/DDBJ whole genome shotgun (WGS) entry which is preliminary data.</text>
</comment>
<keyword evidence="4" id="KW-0732">Signal</keyword>
<feature type="signal peptide" evidence="4">
    <location>
        <begin position="1"/>
        <end position="30"/>
    </location>
</feature>
<dbReference type="Pfam" id="PF13088">
    <property type="entry name" value="BNR_2"/>
    <property type="match status" value="1"/>
</dbReference>
<dbReference type="InterPro" id="IPR026856">
    <property type="entry name" value="Sialidase_fam"/>
</dbReference>
<dbReference type="InterPro" id="IPR011040">
    <property type="entry name" value="Sialidase"/>
</dbReference>
<evidence type="ECO:0000256" key="1">
    <source>
        <dbReference type="ARBA" id="ARBA00000427"/>
    </source>
</evidence>
<dbReference type="Gene3D" id="2.120.10.10">
    <property type="match status" value="1"/>
</dbReference>
<sequence>MKMFTAVARIRLVFTIYAVLSGLGGTAACAEEVLFSTSFEYGSDAAFPTIQDGPIRIEATGTASVTSKFARTGKQCLHLLGDENNSITFVIPADMQPVKGVRFHAERWTGRDPFSFLVEAKQGGKWCEVSKIDRIVTVGARFLSHIQLAIPGEDKVEAIRFSVTAAPKAGVLIDDLSLLASPLQRPSSIPSDVMPTEPLKLIDDQPLFVSGQNDTHTFRIPAIATAVNGHLIAACDARRKGSADLIGQRTIDIVFRRSTDNGKSWSAMEVLDPYEDGGCSDPSLIVDKTTGDIFCFYNYMVADRSSKEYRFVVQKSSDHGATWDAPIDFTDQVAGPELKDAFKFITSGRGIQTRAGLLVHNYVRVGKGVTLFASRDHGATWETIGDVSPGDESKVVELPDGTLMVNSRIGPGKRFVHRSSDGGQTWDSVSDFSLPDPRCNACLIQYTAKRDGYAKDRLVFVNAASNSARENLAVRISYDGGWTWSDGKVIDPGPSAYSEITVLKDGSFGVLYEPGYEEVRFVRFTLDELTDGEDQLIKPYAAVGND</sequence>
<proteinExistence type="inferred from homology"/>
<keyword evidence="7" id="KW-1185">Reference proteome</keyword>
<dbReference type="PROSITE" id="PS51257">
    <property type="entry name" value="PROKAR_LIPOPROTEIN"/>
    <property type="match status" value="1"/>
</dbReference>
<comment type="similarity">
    <text evidence="2">Belongs to the glycosyl hydrolase 33 family.</text>
</comment>
<dbReference type="PANTHER" id="PTHR10628:SF30">
    <property type="entry name" value="EXO-ALPHA-SIALIDASE"/>
    <property type="match status" value="1"/>
</dbReference>
<evidence type="ECO:0000256" key="3">
    <source>
        <dbReference type="ARBA" id="ARBA00012733"/>
    </source>
</evidence>
<evidence type="ECO:0000256" key="2">
    <source>
        <dbReference type="ARBA" id="ARBA00009348"/>
    </source>
</evidence>